<organism evidence="4 5">
    <name type="scientific">Rhodococcus ruber</name>
    <dbReference type="NCBI Taxonomy" id="1830"/>
    <lineage>
        <taxon>Bacteria</taxon>
        <taxon>Bacillati</taxon>
        <taxon>Actinomycetota</taxon>
        <taxon>Actinomycetes</taxon>
        <taxon>Mycobacteriales</taxon>
        <taxon>Nocardiaceae</taxon>
        <taxon>Rhodococcus</taxon>
    </lineage>
</organism>
<keyword evidence="2" id="KW-0812">Transmembrane</keyword>
<evidence type="ECO:0000259" key="3">
    <source>
        <dbReference type="Pfam" id="PF01757"/>
    </source>
</evidence>
<dbReference type="PANTHER" id="PTHR23028:SF53">
    <property type="entry name" value="ACYL_TRANSF_3 DOMAIN-CONTAINING PROTEIN"/>
    <property type="match status" value="1"/>
</dbReference>
<feature type="transmembrane region" description="Helical" evidence="2">
    <location>
        <begin position="214"/>
        <end position="233"/>
    </location>
</feature>
<feature type="transmembrane region" description="Helical" evidence="2">
    <location>
        <begin position="299"/>
        <end position="318"/>
    </location>
</feature>
<comment type="caution">
    <text evidence="4">The sequence shown here is derived from an EMBL/GenBank/DDBJ whole genome shotgun (WGS) entry which is preliminary data.</text>
</comment>
<dbReference type="InterPro" id="IPR050879">
    <property type="entry name" value="Acyltransferase_3"/>
</dbReference>
<feature type="transmembrane region" description="Helical" evidence="2">
    <location>
        <begin position="107"/>
        <end position="123"/>
    </location>
</feature>
<keyword evidence="4" id="KW-0808">Transferase</keyword>
<feature type="transmembrane region" description="Helical" evidence="2">
    <location>
        <begin position="158"/>
        <end position="174"/>
    </location>
</feature>
<protein>
    <submittedName>
        <fullName evidence="4">Acyltransferase</fullName>
    </submittedName>
</protein>
<feature type="transmembrane region" description="Helical" evidence="2">
    <location>
        <begin position="265"/>
        <end position="287"/>
    </location>
</feature>
<gene>
    <name evidence="4" type="ORF">O4220_05915</name>
</gene>
<keyword evidence="2" id="KW-0472">Membrane</keyword>
<dbReference type="RefSeq" id="WP_269602737.1">
    <property type="nucleotide sequence ID" value="NZ_JAPWIJ010000002.1"/>
</dbReference>
<name>A0ABT4MAR7_9NOCA</name>
<proteinExistence type="predicted"/>
<accession>A0ABT4MAR7</accession>
<keyword evidence="4" id="KW-0012">Acyltransferase</keyword>
<keyword evidence="5" id="KW-1185">Reference proteome</keyword>
<keyword evidence="2" id="KW-1133">Transmembrane helix</keyword>
<dbReference type="Proteomes" id="UP001081071">
    <property type="component" value="Unassembled WGS sequence"/>
</dbReference>
<feature type="transmembrane region" description="Helical" evidence="2">
    <location>
        <begin position="338"/>
        <end position="359"/>
    </location>
</feature>
<reference evidence="4" key="1">
    <citation type="submission" date="2022-12" db="EMBL/GenBank/DDBJ databases">
        <authorList>
            <person name="Krivoruchko A.V."/>
            <person name="Elkin A."/>
        </authorList>
    </citation>
    <scope>NUCLEOTIDE SEQUENCE</scope>
    <source>
        <strain evidence="4">IEGM 1391</strain>
    </source>
</reference>
<sequence>MTDRRSRIRHLKPVRFISSRPPGPPRQLELDAIRGVAILLAMGWHLNSLPSENSVYNFFMAPGRVIGWAGVDLFFVLSGFLVGRLLLEEQLHRTTVDGKRFLIRRAFKLWPVLYVFLFAQLIFGDMSWNTYLAQTIFHIQNYTHGSISHLWSLAVEEHFYLILVGVITIFSTTFRSSRHLLALMFSLLISCLALRVSAYAFGSGLVELQTYSHFRFDSLAAGVILAIMAVNYPKQFTKLLLLRPMFAIVACAGVTWLVLVPKNTALGSTIGYTIAYLTGAALLLTVYRADFVIKAPLCWQWLGVLGTYSYGLYIWHIAAGNFGEILFRKIFDDSVGTVVLTIVKYLSALTIAVFVTKIVEWPSLQLRNKLFPSRTTIQPDGDASRGTNTHRNASDLPDE</sequence>
<feature type="region of interest" description="Disordered" evidence="1">
    <location>
        <begin position="375"/>
        <end position="399"/>
    </location>
</feature>
<evidence type="ECO:0000313" key="5">
    <source>
        <dbReference type="Proteomes" id="UP001081071"/>
    </source>
</evidence>
<dbReference type="InterPro" id="IPR002656">
    <property type="entry name" value="Acyl_transf_3_dom"/>
</dbReference>
<feature type="transmembrane region" description="Helical" evidence="2">
    <location>
        <begin position="240"/>
        <end position="259"/>
    </location>
</feature>
<evidence type="ECO:0000256" key="2">
    <source>
        <dbReference type="SAM" id="Phobius"/>
    </source>
</evidence>
<feature type="transmembrane region" description="Helical" evidence="2">
    <location>
        <begin position="181"/>
        <end position="202"/>
    </location>
</feature>
<dbReference type="EMBL" id="JAPWIJ010000002">
    <property type="protein sequence ID" value="MCZ4518048.1"/>
    <property type="molecule type" value="Genomic_DNA"/>
</dbReference>
<evidence type="ECO:0000313" key="4">
    <source>
        <dbReference type="EMBL" id="MCZ4518048.1"/>
    </source>
</evidence>
<feature type="transmembrane region" description="Helical" evidence="2">
    <location>
        <begin position="66"/>
        <end position="87"/>
    </location>
</feature>
<dbReference type="Pfam" id="PF01757">
    <property type="entry name" value="Acyl_transf_3"/>
    <property type="match status" value="1"/>
</dbReference>
<dbReference type="PANTHER" id="PTHR23028">
    <property type="entry name" value="ACETYLTRANSFERASE"/>
    <property type="match status" value="1"/>
</dbReference>
<evidence type="ECO:0000256" key="1">
    <source>
        <dbReference type="SAM" id="MobiDB-lite"/>
    </source>
</evidence>
<dbReference type="GO" id="GO:0016746">
    <property type="term" value="F:acyltransferase activity"/>
    <property type="evidence" value="ECO:0007669"/>
    <property type="project" value="UniProtKB-KW"/>
</dbReference>
<feature type="domain" description="Acyltransferase 3" evidence="3">
    <location>
        <begin position="29"/>
        <end position="355"/>
    </location>
</feature>